<evidence type="ECO:0000256" key="1">
    <source>
        <dbReference type="ARBA" id="ARBA00010932"/>
    </source>
</evidence>
<evidence type="ECO:0000313" key="4">
    <source>
        <dbReference type="RefSeq" id="XP_044930809.1"/>
    </source>
</evidence>
<feature type="region of interest" description="Disordered" evidence="2">
    <location>
        <begin position="56"/>
        <end position="121"/>
    </location>
</feature>
<gene>
    <name evidence="4" type="primary">LOC101670221</name>
</gene>
<dbReference type="Pfam" id="PF11357">
    <property type="entry name" value="Spy1"/>
    <property type="match status" value="1"/>
</dbReference>
<dbReference type="OrthoDB" id="9442170at2759"/>
<dbReference type="GeneID" id="101670221"/>
<comment type="similarity">
    <text evidence="1">Belongs to the Speedy/Ringo family.</text>
</comment>
<dbReference type="AlphaFoldDB" id="A0A8U0RXJ0"/>
<proteinExistence type="inferred from homology"/>
<reference evidence="4" key="1">
    <citation type="submission" date="2025-08" db="UniProtKB">
        <authorList>
            <consortium name="RefSeq"/>
        </authorList>
    </citation>
    <scope>IDENTIFICATION</scope>
    <source>
        <tissue evidence="4">Brain</tissue>
    </source>
</reference>
<accession>A0A8U0RXJ0</accession>
<dbReference type="RefSeq" id="XP_044930809.1">
    <property type="nucleotide sequence ID" value="XM_045074874.1"/>
</dbReference>
<evidence type="ECO:0000256" key="2">
    <source>
        <dbReference type="SAM" id="MobiDB-lite"/>
    </source>
</evidence>
<dbReference type="InterPro" id="IPR020984">
    <property type="entry name" value="Speedy"/>
</dbReference>
<dbReference type="PANTHER" id="PTHR31156">
    <property type="entry name" value="WBSCR19-LIKE PROTEIN"/>
    <property type="match status" value="1"/>
</dbReference>
<feature type="region of interest" description="Disordered" evidence="2">
    <location>
        <begin position="330"/>
        <end position="431"/>
    </location>
</feature>
<evidence type="ECO:0000313" key="3">
    <source>
        <dbReference type="Proteomes" id="UP000000715"/>
    </source>
</evidence>
<name>A0A8U0RXJ0_MUSPF</name>
<dbReference type="InterPro" id="IPR057742">
    <property type="entry name" value="Speedy_E"/>
</dbReference>
<organism evidence="3 4">
    <name type="scientific">Mustela putorius furo</name>
    <name type="common">European domestic ferret</name>
    <name type="synonym">Mustela furo</name>
    <dbReference type="NCBI Taxonomy" id="9669"/>
    <lineage>
        <taxon>Eukaryota</taxon>
        <taxon>Metazoa</taxon>
        <taxon>Chordata</taxon>
        <taxon>Craniata</taxon>
        <taxon>Vertebrata</taxon>
        <taxon>Euteleostomi</taxon>
        <taxon>Mammalia</taxon>
        <taxon>Eutheria</taxon>
        <taxon>Laurasiatheria</taxon>
        <taxon>Carnivora</taxon>
        <taxon>Caniformia</taxon>
        <taxon>Musteloidea</taxon>
        <taxon>Mustelidae</taxon>
        <taxon>Mustelinae</taxon>
        <taxon>Mustela</taxon>
    </lineage>
</organism>
<feature type="compositionally biased region" description="Polar residues" evidence="2">
    <location>
        <begin position="60"/>
        <end position="80"/>
    </location>
</feature>
<sequence length="431" mass="48591">MVLGSRGGQLYLHRPFGHSWLCPSLEKGSRACVRSECAQNRVSGCWEDRKSLGKIMADDQPNQPHSQSEDQSPQPSTSGYHLNVVDDEIPGPSAPWVDPRPMPESPTRKRGRDESDEETGSGAEDIWVVESLCGLKMKLKRQRVSSVLPEHHEVFKKLLEDPVIQKFLAWDKNLSVSDKYLLSMVIAYFSRAGLFSWQYQRIHFFIALYLANDMEEDNQAPKQAIFSFLYGKNRSERPLFHKLRFQFIRSMNWRTRVSREECEEVQPLALSRRPAPRKIRKRTTYHVGTRRAAPRLPRTPGRGLLLLHLPGPPFPRSRLWAHGQTHFRSTTFPGPESVSKGLPVPRAQTGRARAEPPCSVAAATARPLRPSPRAPGLELESPRSSLRPACAEPRPHSAVPAGCRRDRTACSPVGPGTVARRRPKPGNHGER</sequence>
<dbReference type="Proteomes" id="UP000000715">
    <property type="component" value="Unplaced"/>
</dbReference>
<dbReference type="GO" id="GO:0019901">
    <property type="term" value="F:protein kinase binding"/>
    <property type="evidence" value="ECO:0007669"/>
    <property type="project" value="InterPro"/>
</dbReference>
<protein>
    <submittedName>
        <fullName evidence="4">Speedy protein E4A-like</fullName>
    </submittedName>
</protein>
<keyword evidence="3" id="KW-1185">Reference proteome</keyword>